<protein>
    <recommendedName>
        <fullName evidence="4">PKD domain-containing protein</fullName>
    </recommendedName>
</protein>
<evidence type="ECO:0000313" key="3">
    <source>
        <dbReference type="Proteomes" id="UP000515909"/>
    </source>
</evidence>
<dbReference type="RefSeq" id="WP_187037586.1">
    <property type="nucleotide sequence ID" value="NZ_CP060286.1"/>
</dbReference>
<gene>
    <name evidence="2" type="ORF">HCR03_08325</name>
</gene>
<proteinExistence type="predicted"/>
<evidence type="ECO:0008006" key="4">
    <source>
        <dbReference type="Google" id="ProtNLM"/>
    </source>
</evidence>
<sequence length="408" mass="43979">MNLSWSVQKDGSPADWDSAIDGEPTNEGGIFTFKEKGNYSITALAKDSAGREFSHTAKITVYPVIGIDFTLPDTTHTDSEFDLPVSLTDAGGLEVEWSLTKNGDPASISDAIDGKLSDDGGTIRFTDKGVYALTAQITDETGRVFTATGTTTVYPVGSVGFYLPEICHTDDSVQVETSFKNLDGDAEWTIAKDGEPVALEDRVEGPLDNGGGTIRFKAKGSYILTASYTDPAGRSYTYSSPVKVYPVPTLNFTLPETAHTDADITLETESSDLDGLTVEWLLDNTYGIQDWNTFVDGTLDNDGGTIRFKHAGVYELIARVTDETGRVFLFEPEDTIDVLPSLSISFNLPESAYTDDMIRLRTLGNIGGLPVEWSLEKDGQPVALNEAFDGTLNDQGGTSSLNGPAPIR</sequence>
<reference evidence="2 3" key="1">
    <citation type="submission" date="2020-08" db="EMBL/GenBank/DDBJ databases">
        <title>The isolate Caproiciproducens sp. 7D4C2 produces n-caproate at mildly acidic conditions from hexoses: genome and rBOX comparison with related strains and chain-elongating bacteria.</title>
        <authorList>
            <person name="Esquivel-Elizondo S."/>
            <person name="Bagci C."/>
            <person name="Temovska M."/>
            <person name="Jeon B.S."/>
            <person name="Bessarab I."/>
            <person name="Williams R.B.H."/>
            <person name="Huson D.H."/>
            <person name="Angenent L.T."/>
        </authorList>
    </citation>
    <scope>NUCLEOTIDE SEQUENCE [LARGE SCALE GENOMIC DNA]</scope>
    <source>
        <strain evidence="2 3">7D4C2</strain>
    </source>
</reference>
<dbReference type="EMBL" id="CP060286">
    <property type="protein sequence ID" value="QNK42201.1"/>
    <property type="molecule type" value="Genomic_DNA"/>
</dbReference>
<dbReference type="KEGG" id="cfem:HCR03_08325"/>
<accession>A0A7G8TF10</accession>
<organism evidence="2 3">
    <name type="scientific">Caproicibacter fermentans</name>
    <dbReference type="NCBI Taxonomy" id="2576756"/>
    <lineage>
        <taxon>Bacteria</taxon>
        <taxon>Bacillati</taxon>
        <taxon>Bacillota</taxon>
        <taxon>Clostridia</taxon>
        <taxon>Eubacteriales</taxon>
        <taxon>Acutalibacteraceae</taxon>
        <taxon>Caproicibacter</taxon>
    </lineage>
</organism>
<feature type="region of interest" description="Disordered" evidence="1">
    <location>
        <begin position="388"/>
        <end position="408"/>
    </location>
</feature>
<evidence type="ECO:0000256" key="1">
    <source>
        <dbReference type="SAM" id="MobiDB-lite"/>
    </source>
</evidence>
<feature type="region of interest" description="Disordered" evidence="1">
    <location>
        <begin position="1"/>
        <end position="22"/>
    </location>
</feature>
<feature type="compositionally biased region" description="Polar residues" evidence="1">
    <location>
        <begin position="392"/>
        <end position="402"/>
    </location>
</feature>
<dbReference type="Proteomes" id="UP000515909">
    <property type="component" value="Chromosome"/>
</dbReference>
<name>A0A7G8TF10_9FIRM</name>
<dbReference type="AlphaFoldDB" id="A0A7G8TF10"/>
<evidence type="ECO:0000313" key="2">
    <source>
        <dbReference type="EMBL" id="QNK42201.1"/>
    </source>
</evidence>